<dbReference type="EMBL" id="GBRH01185782">
    <property type="protein sequence ID" value="JAE12114.1"/>
    <property type="molecule type" value="Transcribed_RNA"/>
</dbReference>
<evidence type="ECO:0000313" key="1">
    <source>
        <dbReference type="EMBL" id="JAE12114.1"/>
    </source>
</evidence>
<name>A0A0A9FLL8_ARUDO</name>
<sequence length="44" mass="5404">MIEEQFKNYRYKFMPFKRKINIKFSANKICLFRIKGICTTPKLD</sequence>
<reference evidence="1" key="2">
    <citation type="journal article" date="2015" name="Data Brief">
        <title>Shoot transcriptome of the giant reed, Arundo donax.</title>
        <authorList>
            <person name="Barrero R.A."/>
            <person name="Guerrero F.D."/>
            <person name="Moolhuijzen P."/>
            <person name="Goolsby J.A."/>
            <person name="Tidwell J."/>
            <person name="Bellgard S.E."/>
            <person name="Bellgard M.I."/>
        </authorList>
    </citation>
    <scope>NUCLEOTIDE SEQUENCE</scope>
    <source>
        <tissue evidence="1">Shoot tissue taken approximately 20 cm above the soil surface</tissue>
    </source>
</reference>
<protein>
    <submittedName>
        <fullName evidence="1">Uncharacterized protein</fullName>
    </submittedName>
</protein>
<proteinExistence type="predicted"/>
<accession>A0A0A9FLL8</accession>
<reference evidence="1" key="1">
    <citation type="submission" date="2014-09" db="EMBL/GenBank/DDBJ databases">
        <authorList>
            <person name="Magalhaes I.L.F."/>
            <person name="Oliveira U."/>
            <person name="Santos F.R."/>
            <person name="Vidigal T.H.D.A."/>
            <person name="Brescovit A.D."/>
            <person name="Santos A.J."/>
        </authorList>
    </citation>
    <scope>NUCLEOTIDE SEQUENCE</scope>
    <source>
        <tissue evidence="1">Shoot tissue taken approximately 20 cm above the soil surface</tissue>
    </source>
</reference>
<organism evidence="1">
    <name type="scientific">Arundo donax</name>
    <name type="common">Giant reed</name>
    <name type="synonym">Donax arundinaceus</name>
    <dbReference type="NCBI Taxonomy" id="35708"/>
    <lineage>
        <taxon>Eukaryota</taxon>
        <taxon>Viridiplantae</taxon>
        <taxon>Streptophyta</taxon>
        <taxon>Embryophyta</taxon>
        <taxon>Tracheophyta</taxon>
        <taxon>Spermatophyta</taxon>
        <taxon>Magnoliopsida</taxon>
        <taxon>Liliopsida</taxon>
        <taxon>Poales</taxon>
        <taxon>Poaceae</taxon>
        <taxon>PACMAD clade</taxon>
        <taxon>Arundinoideae</taxon>
        <taxon>Arundineae</taxon>
        <taxon>Arundo</taxon>
    </lineage>
</organism>
<dbReference type="AlphaFoldDB" id="A0A0A9FLL8"/>